<dbReference type="CDD" id="cd11386">
    <property type="entry name" value="MCP_signal"/>
    <property type="match status" value="1"/>
</dbReference>
<dbReference type="Proteomes" id="UP001157961">
    <property type="component" value="Unassembled WGS sequence"/>
</dbReference>
<dbReference type="InterPro" id="IPR004089">
    <property type="entry name" value="MCPsignal_dom"/>
</dbReference>
<feature type="compositionally biased region" description="Polar residues" evidence="4">
    <location>
        <begin position="651"/>
        <end position="662"/>
    </location>
</feature>
<gene>
    <name evidence="9" type="ORF">SAMN06265373_109165</name>
</gene>
<evidence type="ECO:0000259" key="7">
    <source>
        <dbReference type="PROSITE" id="PS50111"/>
    </source>
</evidence>
<dbReference type="SMART" id="SM00283">
    <property type="entry name" value="MA"/>
    <property type="match status" value="1"/>
</dbReference>
<evidence type="ECO:0000313" key="10">
    <source>
        <dbReference type="Proteomes" id="UP001157961"/>
    </source>
</evidence>
<keyword evidence="6" id="KW-0732">Signal</keyword>
<evidence type="ECO:0000259" key="8">
    <source>
        <dbReference type="PROSITE" id="PS50885"/>
    </source>
</evidence>
<accession>A0ABY1PJ92</accession>
<dbReference type="RefSeq" id="WP_283427664.1">
    <property type="nucleotide sequence ID" value="NZ_FXTY01000009.1"/>
</dbReference>
<feature type="domain" description="Methyl-accepting transducer" evidence="7">
    <location>
        <begin position="326"/>
        <end position="555"/>
    </location>
</feature>
<dbReference type="InterPro" id="IPR003660">
    <property type="entry name" value="HAMP_dom"/>
</dbReference>
<dbReference type="Pfam" id="PF00015">
    <property type="entry name" value="MCPsignal"/>
    <property type="match status" value="1"/>
</dbReference>
<comment type="caution">
    <text evidence="9">The sequence shown here is derived from an EMBL/GenBank/DDBJ whole genome shotgun (WGS) entry which is preliminary data.</text>
</comment>
<dbReference type="Pfam" id="PF00672">
    <property type="entry name" value="HAMP"/>
    <property type="match status" value="1"/>
</dbReference>
<name>A0ABY1PJ92_9RHOB</name>
<evidence type="ECO:0000256" key="3">
    <source>
        <dbReference type="PROSITE-ProRule" id="PRU00284"/>
    </source>
</evidence>
<evidence type="ECO:0000256" key="6">
    <source>
        <dbReference type="SAM" id="SignalP"/>
    </source>
</evidence>
<dbReference type="InterPro" id="IPR004090">
    <property type="entry name" value="Chemotax_Me-accpt_rcpt"/>
</dbReference>
<feature type="transmembrane region" description="Helical" evidence="5">
    <location>
        <begin position="182"/>
        <end position="205"/>
    </location>
</feature>
<dbReference type="Gene3D" id="1.10.8.500">
    <property type="entry name" value="HAMP domain in histidine kinase"/>
    <property type="match status" value="1"/>
</dbReference>
<dbReference type="SUPFAM" id="SSF58104">
    <property type="entry name" value="Methyl-accepting chemotaxis protein (MCP) signaling domain"/>
    <property type="match status" value="1"/>
</dbReference>
<dbReference type="PANTHER" id="PTHR43531">
    <property type="entry name" value="PROTEIN ICFG"/>
    <property type="match status" value="1"/>
</dbReference>
<keyword evidence="10" id="KW-1185">Reference proteome</keyword>
<evidence type="ECO:0000256" key="4">
    <source>
        <dbReference type="SAM" id="MobiDB-lite"/>
    </source>
</evidence>
<reference evidence="9 10" key="1">
    <citation type="submission" date="2017-05" db="EMBL/GenBank/DDBJ databases">
        <authorList>
            <person name="Varghese N."/>
            <person name="Submissions S."/>
        </authorList>
    </citation>
    <scope>NUCLEOTIDE SEQUENCE [LARGE SCALE GENOMIC DNA]</scope>
    <source>
        <strain evidence="9 10">DSM 29734</strain>
    </source>
</reference>
<feature type="region of interest" description="Disordered" evidence="4">
    <location>
        <begin position="576"/>
        <end position="668"/>
    </location>
</feature>
<keyword evidence="5" id="KW-1133">Transmembrane helix</keyword>
<evidence type="ECO:0000256" key="2">
    <source>
        <dbReference type="ARBA" id="ARBA00029447"/>
    </source>
</evidence>
<proteinExistence type="inferred from homology"/>
<evidence type="ECO:0000256" key="5">
    <source>
        <dbReference type="SAM" id="Phobius"/>
    </source>
</evidence>
<feature type="domain" description="HAMP" evidence="8">
    <location>
        <begin position="202"/>
        <end position="255"/>
    </location>
</feature>
<sequence length="668" mass="71666">MPVFQKINARISRMSIKTKLAAAIAACALLAVGLSQFNQYNARTTEAETQATERYDLLTELFSTQLVAAAQFQDVDRLKATTDRFLEQDPHITAVSVLSTDGTVIYSYDAADIRAETITQGLNAVSASITEDKPSAHAIEGAVYAAQMPIAQAGRSPVGTLQVAADVSSIREEALQEFIKGAIGSVLAAAFALGLIVMLVGRVVTRPVLGLGKAMDAIADHDYDFEVPHLDRHDEVGAMANRLDKFRTQLAQEERDREVRAEQDKQRQRLFSRLAEGLSEIADGRVDRPIDTAEFSDLGENSMQICNDFNDVLTNLKSVLSTVTRTAETVRSSAHEISESVVDQSKRSEAQAVTLEESAAAIETLSTSVEQTADHAAEANKRITQNRQQAQSGGEVVEHTVEAMRNIEQSSDKITAIIGVIDDIAFQTNLLALNAGVEAARAGEAGRGFAVVASEVRALAQRASDSANEIKELIMTSGEQVTKGSALVNQAGDALQEIITGVNHASDLVSQIATGSRDQADNLREIKESVTELDRVTQRNAAMIEESSAASRSLSDEAANMSQALKVFKLTEADIASPQTPAPARKAPARAKPTKAAAKPAPSRPVADTAKTKEWDDDAAKDAKATKAKKAARAKPVQEPKPQPKRAKAAVNQSAPVQNTASEDWEDF</sequence>
<feature type="signal peptide" evidence="6">
    <location>
        <begin position="1"/>
        <end position="37"/>
    </location>
</feature>
<feature type="chain" id="PRO_5045345384" evidence="6">
    <location>
        <begin position="38"/>
        <end position="668"/>
    </location>
</feature>
<comment type="similarity">
    <text evidence="2">Belongs to the methyl-accepting chemotaxis (MCP) protein family.</text>
</comment>
<keyword evidence="1" id="KW-0145">Chemotaxis</keyword>
<dbReference type="PROSITE" id="PS50111">
    <property type="entry name" value="CHEMOTAXIS_TRANSDUC_2"/>
    <property type="match status" value="1"/>
</dbReference>
<evidence type="ECO:0000313" key="9">
    <source>
        <dbReference type="EMBL" id="SMP33969.1"/>
    </source>
</evidence>
<dbReference type="Gene3D" id="1.10.287.950">
    <property type="entry name" value="Methyl-accepting chemotaxis protein"/>
    <property type="match status" value="1"/>
</dbReference>
<keyword evidence="3" id="KW-0807">Transducer</keyword>
<keyword evidence="5" id="KW-0812">Transmembrane</keyword>
<dbReference type="PANTHER" id="PTHR43531:SF11">
    <property type="entry name" value="METHYL-ACCEPTING CHEMOTAXIS PROTEIN 3"/>
    <property type="match status" value="1"/>
</dbReference>
<dbReference type="SMART" id="SM00304">
    <property type="entry name" value="HAMP"/>
    <property type="match status" value="2"/>
</dbReference>
<protein>
    <submittedName>
        <fullName evidence="9">Methyl-accepting chemotaxis protein</fullName>
    </submittedName>
</protein>
<dbReference type="EMBL" id="FXTY01000009">
    <property type="protein sequence ID" value="SMP33969.1"/>
    <property type="molecule type" value="Genomic_DNA"/>
</dbReference>
<keyword evidence="5" id="KW-0472">Membrane</keyword>
<dbReference type="InterPro" id="IPR051310">
    <property type="entry name" value="MCP_chemotaxis"/>
</dbReference>
<evidence type="ECO:0000256" key="1">
    <source>
        <dbReference type="ARBA" id="ARBA00022500"/>
    </source>
</evidence>
<feature type="compositionally biased region" description="Basic and acidic residues" evidence="4">
    <location>
        <begin position="610"/>
        <end position="625"/>
    </location>
</feature>
<dbReference type="PROSITE" id="PS50885">
    <property type="entry name" value="HAMP"/>
    <property type="match status" value="1"/>
</dbReference>
<dbReference type="CDD" id="cd06225">
    <property type="entry name" value="HAMP"/>
    <property type="match status" value="1"/>
</dbReference>
<organism evidence="9 10">
    <name type="scientific">Shimia sagamensis</name>
    <dbReference type="NCBI Taxonomy" id="1566352"/>
    <lineage>
        <taxon>Bacteria</taxon>
        <taxon>Pseudomonadati</taxon>
        <taxon>Pseudomonadota</taxon>
        <taxon>Alphaproteobacteria</taxon>
        <taxon>Rhodobacterales</taxon>
        <taxon>Roseobacteraceae</taxon>
    </lineage>
</organism>
<dbReference type="PRINTS" id="PR00260">
    <property type="entry name" value="CHEMTRNSDUCR"/>
</dbReference>